<organism evidence="1 2">
    <name type="scientific">Cellulomonas aerilata</name>
    <dbReference type="NCBI Taxonomy" id="515326"/>
    <lineage>
        <taxon>Bacteria</taxon>
        <taxon>Bacillati</taxon>
        <taxon>Actinomycetota</taxon>
        <taxon>Actinomycetes</taxon>
        <taxon>Micrococcales</taxon>
        <taxon>Cellulomonadaceae</taxon>
        <taxon>Cellulomonas</taxon>
    </lineage>
</organism>
<proteinExistence type="predicted"/>
<reference evidence="1 2" key="1">
    <citation type="submission" date="2019-07" db="EMBL/GenBank/DDBJ databases">
        <title>Whole genome shotgun sequence of Cellulomonas aerilata NBRC 106308.</title>
        <authorList>
            <person name="Hosoyama A."/>
            <person name="Uohara A."/>
            <person name="Ohji S."/>
            <person name="Ichikawa N."/>
        </authorList>
    </citation>
    <scope>NUCLEOTIDE SEQUENCE [LARGE SCALE GENOMIC DNA]</scope>
    <source>
        <strain evidence="1 2">NBRC 106308</strain>
    </source>
</reference>
<comment type="caution">
    <text evidence="1">The sequence shown here is derived from an EMBL/GenBank/DDBJ whole genome shotgun (WGS) entry which is preliminary data.</text>
</comment>
<dbReference type="AlphaFoldDB" id="A0A512DDM6"/>
<gene>
    <name evidence="1" type="ORF">CAE01nite_20450</name>
</gene>
<evidence type="ECO:0000313" key="2">
    <source>
        <dbReference type="Proteomes" id="UP000321181"/>
    </source>
</evidence>
<sequence length="93" mass="10190">MCTDRPTGNHVPDWRRREYTDARWLQLRMASAAGSAAHHVRAAMRSSRAALVQHVAGSAASVAHFGLQSLTKRQPTGNMLERIGELIERGAPS</sequence>
<evidence type="ECO:0000313" key="1">
    <source>
        <dbReference type="EMBL" id="GEO34320.1"/>
    </source>
</evidence>
<accession>A0A512DDM6</accession>
<keyword evidence="2" id="KW-1185">Reference proteome</keyword>
<dbReference type="Proteomes" id="UP000321181">
    <property type="component" value="Unassembled WGS sequence"/>
</dbReference>
<name>A0A512DDM6_9CELL</name>
<dbReference type="EMBL" id="BJYY01000013">
    <property type="protein sequence ID" value="GEO34320.1"/>
    <property type="molecule type" value="Genomic_DNA"/>
</dbReference>
<protein>
    <submittedName>
        <fullName evidence="1">Uncharacterized protein</fullName>
    </submittedName>
</protein>